<keyword evidence="12 15" id="KW-0472">Membrane</keyword>
<dbReference type="AlphaFoldDB" id="A0A840LCU5"/>
<comment type="similarity">
    <text evidence="3 14">Belongs to the GSP F family.</text>
</comment>
<name>A0A840LCU5_9BURK</name>
<proteinExistence type="inferred from homology"/>
<evidence type="ECO:0000313" key="18">
    <source>
        <dbReference type="Proteomes" id="UP000562027"/>
    </source>
</evidence>
<dbReference type="PRINTS" id="PR00812">
    <property type="entry name" value="BCTERIALGSPF"/>
</dbReference>
<dbReference type="GO" id="GO:0015627">
    <property type="term" value="C:type II protein secretion system complex"/>
    <property type="evidence" value="ECO:0007669"/>
    <property type="project" value="InterPro"/>
</dbReference>
<protein>
    <recommendedName>
        <fullName evidence="13">General secretion pathway protein F</fullName>
    </recommendedName>
</protein>
<dbReference type="PANTHER" id="PTHR30012">
    <property type="entry name" value="GENERAL SECRETION PATHWAY PROTEIN"/>
    <property type="match status" value="1"/>
</dbReference>
<keyword evidence="7 14" id="KW-0812">Transmembrane</keyword>
<dbReference type="Gene3D" id="1.20.81.30">
    <property type="entry name" value="Type II secretion system (T2SS), domain F"/>
    <property type="match status" value="2"/>
</dbReference>
<organism evidence="17 18">
    <name type="scientific">Roseateles oligotrophus</name>
    <dbReference type="NCBI Taxonomy" id="1769250"/>
    <lineage>
        <taxon>Bacteria</taxon>
        <taxon>Pseudomonadati</taxon>
        <taxon>Pseudomonadota</taxon>
        <taxon>Betaproteobacteria</taxon>
        <taxon>Burkholderiales</taxon>
        <taxon>Sphaerotilaceae</taxon>
        <taxon>Roseateles</taxon>
    </lineage>
</organism>
<dbReference type="InterPro" id="IPR042094">
    <property type="entry name" value="T2SS_GspF_sf"/>
</dbReference>
<evidence type="ECO:0000256" key="6">
    <source>
        <dbReference type="ARBA" id="ARBA00022519"/>
    </source>
</evidence>
<evidence type="ECO:0000313" key="17">
    <source>
        <dbReference type="EMBL" id="MBB4844735.1"/>
    </source>
</evidence>
<dbReference type="FunFam" id="1.20.81.30:FF:000001">
    <property type="entry name" value="Type II secretion system protein F"/>
    <property type="match status" value="1"/>
</dbReference>
<keyword evidence="4 14" id="KW-0813">Transport</keyword>
<evidence type="ECO:0000256" key="7">
    <source>
        <dbReference type="ARBA" id="ARBA00022692"/>
    </source>
</evidence>
<evidence type="ECO:0000256" key="14">
    <source>
        <dbReference type="RuleBase" id="RU003923"/>
    </source>
</evidence>
<comment type="caution">
    <text evidence="17">The sequence shown here is derived from an EMBL/GenBank/DDBJ whole genome shotgun (WGS) entry which is preliminary data.</text>
</comment>
<evidence type="ECO:0000256" key="1">
    <source>
        <dbReference type="ARBA" id="ARBA00002684"/>
    </source>
</evidence>
<comment type="subcellular location">
    <subcellularLocation>
        <location evidence="2 14">Cell inner membrane</location>
        <topology evidence="2 14">Multi-pass membrane protein</topology>
    </subcellularLocation>
</comment>
<keyword evidence="11 15" id="KW-1133">Transmembrane helix</keyword>
<evidence type="ECO:0000256" key="4">
    <source>
        <dbReference type="ARBA" id="ARBA00022448"/>
    </source>
</evidence>
<evidence type="ECO:0000256" key="10">
    <source>
        <dbReference type="ARBA" id="ARBA00022927"/>
    </source>
</evidence>
<dbReference type="Proteomes" id="UP000562027">
    <property type="component" value="Unassembled WGS sequence"/>
</dbReference>
<evidence type="ECO:0000256" key="9">
    <source>
        <dbReference type="ARBA" id="ARBA00022837"/>
    </source>
</evidence>
<evidence type="ECO:0000256" key="8">
    <source>
        <dbReference type="ARBA" id="ARBA00022723"/>
    </source>
</evidence>
<dbReference type="Pfam" id="PF00482">
    <property type="entry name" value="T2SSF"/>
    <property type="match status" value="2"/>
</dbReference>
<dbReference type="InterPro" id="IPR001992">
    <property type="entry name" value="T2SS_GspF/T4SS_PilC_CS"/>
</dbReference>
<feature type="transmembrane region" description="Helical" evidence="15">
    <location>
        <begin position="168"/>
        <end position="191"/>
    </location>
</feature>
<evidence type="ECO:0000256" key="15">
    <source>
        <dbReference type="SAM" id="Phobius"/>
    </source>
</evidence>
<feature type="domain" description="Type II secretion system protein GspF" evidence="16">
    <location>
        <begin position="272"/>
        <end position="394"/>
    </location>
</feature>
<evidence type="ECO:0000256" key="5">
    <source>
        <dbReference type="ARBA" id="ARBA00022475"/>
    </source>
</evidence>
<keyword evidence="9" id="KW-0106">Calcium</keyword>
<keyword evidence="18" id="KW-1185">Reference proteome</keyword>
<feature type="domain" description="Type II secretion system protein GspF" evidence="16">
    <location>
        <begin position="69"/>
        <end position="192"/>
    </location>
</feature>
<comment type="function">
    <text evidence="1">Component of the type II secretion system inner membrane complex required for the energy-dependent secretion of extracellular factors such as proteases and toxins from the periplasm.</text>
</comment>
<evidence type="ECO:0000256" key="12">
    <source>
        <dbReference type="ARBA" id="ARBA00023136"/>
    </source>
</evidence>
<dbReference type="EMBL" id="JACHLP010000006">
    <property type="protein sequence ID" value="MBB4844735.1"/>
    <property type="molecule type" value="Genomic_DNA"/>
</dbReference>
<dbReference type="InterPro" id="IPR018076">
    <property type="entry name" value="T2SS_GspF_dom"/>
</dbReference>
<evidence type="ECO:0000259" key="16">
    <source>
        <dbReference type="Pfam" id="PF00482"/>
    </source>
</evidence>
<dbReference type="NCBIfam" id="TIGR02120">
    <property type="entry name" value="GspF"/>
    <property type="match status" value="1"/>
</dbReference>
<dbReference type="InterPro" id="IPR011850">
    <property type="entry name" value="T2SS_GspF"/>
</dbReference>
<dbReference type="GO" id="GO:0015628">
    <property type="term" value="P:protein secretion by the type II secretion system"/>
    <property type="evidence" value="ECO:0007669"/>
    <property type="project" value="InterPro"/>
</dbReference>
<sequence>MPAYKYEALNAAGRNSSGLLEADNPRVARAQLRTLGLVPLSITPVQQHGQTGGSRFARRIFSPTALAVWTRQLAGLVGAGLPLERALTALADESEDEKQRELLSQLKAEVNAGSPFARALASAPREFDEVFRGVVAAGEQSGALGPVLEKLADDLEERQDLKGKLVGAMAYPAIVSLISVFIVIFLVTYVVPQIATVFTSSKRALPAITVAMLALSAFVREWGWAMLLALAGGGFALHAALQRAAFRRRFDSAMLGLPVIGRLARGYNAARFAGTLAMLAGSGVPILKALQAAAETLSNHAMRADALDALVQVREGAPLGAALAGKKRFPGILAMFARLGEQTGQLPQMLDRAARQLSVEVQRRSMAAATLLEPLLIVAMGAIVLMIVLAVLLPIIQLNTWVK</sequence>
<evidence type="ECO:0000256" key="2">
    <source>
        <dbReference type="ARBA" id="ARBA00004429"/>
    </source>
</evidence>
<dbReference type="PROSITE" id="PS00874">
    <property type="entry name" value="T2SP_F"/>
    <property type="match status" value="1"/>
</dbReference>
<dbReference type="InterPro" id="IPR003004">
    <property type="entry name" value="GspF/PilC"/>
</dbReference>
<evidence type="ECO:0000256" key="11">
    <source>
        <dbReference type="ARBA" id="ARBA00022989"/>
    </source>
</evidence>
<dbReference type="PANTHER" id="PTHR30012:SF0">
    <property type="entry name" value="TYPE II SECRETION SYSTEM PROTEIN F-RELATED"/>
    <property type="match status" value="1"/>
</dbReference>
<feature type="transmembrane region" description="Helical" evidence="15">
    <location>
        <begin position="371"/>
        <end position="396"/>
    </location>
</feature>
<dbReference type="GO" id="GO:0046872">
    <property type="term" value="F:metal ion binding"/>
    <property type="evidence" value="ECO:0007669"/>
    <property type="project" value="UniProtKB-KW"/>
</dbReference>
<evidence type="ECO:0000256" key="3">
    <source>
        <dbReference type="ARBA" id="ARBA00005745"/>
    </source>
</evidence>
<reference evidence="17 18" key="1">
    <citation type="submission" date="2020-08" db="EMBL/GenBank/DDBJ databases">
        <title>Functional genomics of gut bacteria from endangered species of beetles.</title>
        <authorList>
            <person name="Carlos-Shanley C."/>
        </authorList>
    </citation>
    <scope>NUCLEOTIDE SEQUENCE [LARGE SCALE GENOMIC DNA]</scope>
    <source>
        <strain evidence="17 18">S00239</strain>
    </source>
</reference>
<dbReference type="GO" id="GO:0005886">
    <property type="term" value="C:plasma membrane"/>
    <property type="evidence" value="ECO:0007669"/>
    <property type="project" value="UniProtKB-SubCell"/>
</dbReference>
<feature type="transmembrane region" description="Helical" evidence="15">
    <location>
        <begin position="222"/>
        <end position="241"/>
    </location>
</feature>
<accession>A0A840LCU5</accession>
<dbReference type="RefSeq" id="WP_184301562.1">
    <property type="nucleotide sequence ID" value="NZ_JACHLP010000006.1"/>
</dbReference>
<keyword evidence="8" id="KW-0479">Metal-binding</keyword>
<gene>
    <name evidence="17" type="ORF">HNP55_003279</name>
</gene>
<keyword evidence="10" id="KW-0653">Protein transport</keyword>
<keyword evidence="6" id="KW-0997">Cell inner membrane</keyword>
<keyword evidence="5" id="KW-1003">Cell membrane</keyword>
<evidence type="ECO:0000256" key="13">
    <source>
        <dbReference type="ARBA" id="ARBA00030750"/>
    </source>
</evidence>